<dbReference type="Pfam" id="PF22725">
    <property type="entry name" value="GFO_IDH_MocA_C3"/>
    <property type="match status" value="1"/>
</dbReference>
<accession>A0ABS7S868</accession>
<dbReference type="InterPro" id="IPR000683">
    <property type="entry name" value="Gfo/Idh/MocA-like_OxRdtase_N"/>
</dbReference>
<organism evidence="4 5">
    <name type="scientific">Occultella gossypii</name>
    <dbReference type="NCBI Taxonomy" id="2800820"/>
    <lineage>
        <taxon>Bacteria</taxon>
        <taxon>Bacillati</taxon>
        <taxon>Actinomycetota</taxon>
        <taxon>Actinomycetes</taxon>
        <taxon>Micrococcales</taxon>
        <taxon>Ruaniaceae</taxon>
        <taxon>Occultella</taxon>
    </lineage>
</organism>
<evidence type="ECO:0000259" key="2">
    <source>
        <dbReference type="Pfam" id="PF01408"/>
    </source>
</evidence>
<dbReference type="EMBL" id="JAGSHT010000010">
    <property type="protein sequence ID" value="MBZ2196544.1"/>
    <property type="molecule type" value="Genomic_DNA"/>
</dbReference>
<evidence type="ECO:0000259" key="3">
    <source>
        <dbReference type="Pfam" id="PF22725"/>
    </source>
</evidence>
<dbReference type="PANTHER" id="PTHR43377">
    <property type="entry name" value="BILIVERDIN REDUCTASE A"/>
    <property type="match status" value="1"/>
</dbReference>
<keyword evidence="1" id="KW-0520">NAD</keyword>
<feature type="domain" description="Gfo/Idh/MocA-like oxidoreductase N-terminal" evidence="2">
    <location>
        <begin position="56"/>
        <end position="142"/>
    </location>
</feature>
<dbReference type="SUPFAM" id="SSF55347">
    <property type="entry name" value="Glyceraldehyde-3-phosphate dehydrogenase-like, C-terminal domain"/>
    <property type="match status" value="1"/>
</dbReference>
<dbReference type="RefSeq" id="WP_223405499.1">
    <property type="nucleotide sequence ID" value="NZ_JAGSHT010000010.1"/>
</dbReference>
<evidence type="ECO:0000313" key="5">
    <source>
        <dbReference type="Proteomes" id="UP000826651"/>
    </source>
</evidence>
<protein>
    <submittedName>
        <fullName evidence="4">Gfo/Idh/MocA family oxidoreductase</fullName>
    </submittedName>
</protein>
<dbReference type="Gene3D" id="3.40.50.720">
    <property type="entry name" value="NAD(P)-binding Rossmann-like Domain"/>
    <property type="match status" value="1"/>
</dbReference>
<name>A0ABS7S868_9MICO</name>
<dbReference type="InterPro" id="IPR055170">
    <property type="entry name" value="GFO_IDH_MocA-like_dom"/>
</dbReference>
<gene>
    <name evidence="4" type="ORF">KCQ71_10295</name>
</gene>
<dbReference type="Proteomes" id="UP000826651">
    <property type="component" value="Unassembled WGS sequence"/>
</dbReference>
<keyword evidence="5" id="KW-1185">Reference proteome</keyword>
<evidence type="ECO:0000313" key="4">
    <source>
        <dbReference type="EMBL" id="MBZ2196544.1"/>
    </source>
</evidence>
<dbReference type="PANTHER" id="PTHR43377:SF1">
    <property type="entry name" value="BILIVERDIN REDUCTASE A"/>
    <property type="match status" value="1"/>
</dbReference>
<dbReference type="Pfam" id="PF01408">
    <property type="entry name" value="GFO_IDH_MocA"/>
    <property type="match status" value="1"/>
</dbReference>
<reference evidence="4 5" key="1">
    <citation type="submission" date="2021-04" db="EMBL/GenBank/DDBJ databases">
        <title>Ruania sp. nov., isolated from sandy soil of mangrove forest.</title>
        <authorList>
            <person name="Ge X."/>
            <person name="Huang R."/>
            <person name="Liu W."/>
        </authorList>
    </citation>
    <scope>NUCLEOTIDE SEQUENCE [LARGE SCALE GENOMIC DNA]</scope>
    <source>
        <strain evidence="4 5">N2-46</strain>
    </source>
</reference>
<feature type="domain" description="GFO/IDH/MocA-like oxidoreductase" evidence="3">
    <location>
        <begin position="155"/>
        <end position="280"/>
    </location>
</feature>
<proteinExistence type="predicted"/>
<dbReference type="InterPro" id="IPR051450">
    <property type="entry name" value="Gfo/Idh/MocA_Oxidoreductases"/>
</dbReference>
<dbReference type="SUPFAM" id="SSF51735">
    <property type="entry name" value="NAD(P)-binding Rossmann-fold domains"/>
    <property type="match status" value="1"/>
</dbReference>
<sequence>MTTALGPISTSPTTEPTTVPLTVGILSFAHTHASSYARILAATPGVEVLGTDPGPYDPGTVRGAAFAAEHGVTYVEDVATLLAKAPDAVVICAENTSHRELTELATAAGAHVLCEKPLATSDADAAAMLAAADAAGVILMTAYPVRFASAFTDLVARVRAGQLGDIYSILGTNNGKMPLAQRSWFTDPARSGGGALLDHVVHVADLIDALLGEGAEEVHAVTNRILRADAGVDVETGGMVSIRYPSGVIATIDCSWSHPESAPNWGGLTLEVHGTAGSVRIDPFAAHVAGYDADGELWAGFGADLDARMLGEFLDAVRTGRTPQPDGAVGARTLAIVTAAQRSVEAGQPVTL</sequence>
<comment type="caution">
    <text evidence="4">The sequence shown here is derived from an EMBL/GenBank/DDBJ whole genome shotgun (WGS) entry which is preliminary data.</text>
</comment>
<dbReference type="InterPro" id="IPR036291">
    <property type="entry name" value="NAD(P)-bd_dom_sf"/>
</dbReference>
<evidence type="ECO:0000256" key="1">
    <source>
        <dbReference type="ARBA" id="ARBA00023027"/>
    </source>
</evidence>
<dbReference type="Gene3D" id="3.30.360.10">
    <property type="entry name" value="Dihydrodipicolinate Reductase, domain 2"/>
    <property type="match status" value="1"/>
</dbReference>